<sequence>MLTIAIREKNSHFAHGLKIIIEKLCQRRHENFHFLASEHQDVADVVFISLEEGWISADCYKIPQTTRAQRVILICRKQEHEKLMFRPCLYMLPVIFREDEIDEVARKIAHWTEPARRGKNTRAVPINVCHYCTTRHFTVAEREFLRHTACGYSLADAAFLMHIDEATATQHRQTIMRKLNLRNQYELINFIKANLLFLLA</sequence>
<evidence type="ECO:0000313" key="3">
    <source>
        <dbReference type="EMBL" id="OAT27437.1"/>
    </source>
</evidence>
<dbReference type="Pfam" id="PF00196">
    <property type="entry name" value="GerE"/>
    <property type="match status" value="1"/>
</dbReference>
<keyword evidence="4" id="KW-1185">Reference proteome</keyword>
<dbReference type="GO" id="GO:0003677">
    <property type="term" value="F:DNA binding"/>
    <property type="evidence" value="ECO:0007669"/>
    <property type="project" value="UniProtKB-KW"/>
</dbReference>
<dbReference type="RefSeq" id="WP_064561988.1">
    <property type="nucleotide sequence ID" value="NZ_LXER01000041.1"/>
</dbReference>
<dbReference type="SUPFAM" id="SSF46894">
    <property type="entry name" value="C-terminal effector domain of the bipartite response regulators"/>
    <property type="match status" value="1"/>
</dbReference>
<dbReference type="EMBL" id="LXER01000041">
    <property type="protein sequence ID" value="OAT27437.1"/>
    <property type="molecule type" value="Genomic_DNA"/>
</dbReference>
<dbReference type="Gene3D" id="1.10.10.10">
    <property type="entry name" value="Winged helix-like DNA-binding domain superfamily/Winged helix DNA-binding domain"/>
    <property type="match status" value="1"/>
</dbReference>
<comment type="caution">
    <text evidence="3">The sequence shown here is derived from an EMBL/GenBank/DDBJ whole genome shotgun (WGS) entry which is preliminary data.</text>
</comment>
<gene>
    <name evidence="3" type="ORF">M975_4363</name>
</gene>
<dbReference type="InterPro" id="IPR036388">
    <property type="entry name" value="WH-like_DNA-bd_sf"/>
</dbReference>
<dbReference type="PATRIC" id="fig|1354251.4.peg.4475"/>
<proteinExistence type="predicted"/>
<dbReference type="SMART" id="SM00421">
    <property type="entry name" value="HTH_LUXR"/>
    <property type="match status" value="1"/>
</dbReference>
<protein>
    <submittedName>
        <fullName evidence="3">Fimbriae W protein</fullName>
    </submittedName>
</protein>
<evidence type="ECO:0000256" key="1">
    <source>
        <dbReference type="ARBA" id="ARBA00023125"/>
    </source>
</evidence>
<evidence type="ECO:0000313" key="4">
    <source>
        <dbReference type="Proteomes" id="UP000078410"/>
    </source>
</evidence>
<name>A0A1B7IDS9_9ENTR</name>
<keyword evidence="1" id="KW-0238">DNA-binding</keyword>
<feature type="domain" description="HTH luxR-type" evidence="2">
    <location>
        <begin position="134"/>
        <end position="191"/>
    </location>
</feature>
<dbReference type="GO" id="GO:0006355">
    <property type="term" value="P:regulation of DNA-templated transcription"/>
    <property type="evidence" value="ECO:0007669"/>
    <property type="project" value="InterPro"/>
</dbReference>
<dbReference type="InterPro" id="IPR000792">
    <property type="entry name" value="Tscrpt_reg_LuxR_C"/>
</dbReference>
<dbReference type="OrthoDB" id="6625121at2"/>
<dbReference type="Proteomes" id="UP000078410">
    <property type="component" value="Unassembled WGS sequence"/>
</dbReference>
<evidence type="ECO:0000259" key="2">
    <source>
        <dbReference type="SMART" id="SM00421"/>
    </source>
</evidence>
<dbReference type="AlphaFoldDB" id="A0A1B7IDS9"/>
<accession>A0A1B7IDS9</accession>
<organism evidence="3 4">
    <name type="scientific">Buttiauxella brennerae ATCC 51605</name>
    <dbReference type="NCBI Taxonomy" id="1354251"/>
    <lineage>
        <taxon>Bacteria</taxon>
        <taxon>Pseudomonadati</taxon>
        <taxon>Pseudomonadota</taxon>
        <taxon>Gammaproteobacteria</taxon>
        <taxon>Enterobacterales</taxon>
        <taxon>Enterobacteriaceae</taxon>
        <taxon>Buttiauxella</taxon>
    </lineage>
</organism>
<dbReference type="InterPro" id="IPR016032">
    <property type="entry name" value="Sig_transdc_resp-reg_C-effctor"/>
</dbReference>
<reference evidence="3 4" key="1">
    <citation type="submission" date="2016-04" db="EMBL/GenBank/DDBJ databases">
        <title>ATOL: Assembling a taxonomically balanced genome-scale reconstruction of the evolutionary history of the Enterobacteriaceae.</title>
        <authorList>
            <person name="Plunkett G.III."/>
            <person name="Neeno-Eckwall E.C."/>
            <person name="Glasner J.D."/>
            <person name="Perna N.T."/>
        </authorList>
    </citation>
    <scope>NUCLEOTIDE SEQUENCE [LARGE SCALE GENOMIC DNA]</scope>
    <source>
        <strain evidence="3 4">ATCC 51605</strain>
    </source>
</reference>